<dbReference type="EMBL" id="QGNW01000305">
    <property type="protein sequence ID" value="RVW77893.1"/>
    <property type="molecule type" value="Genomic_DNA"/>
</dbReference>
<evidence type="ECO:0000313" key="1">
    <source>
        <dbReference type="EMBL" id="RVW77893.1"/>
    </source>
</evidence>
<accession>A0A438H0I0</accession>
<dbReference type="AlphaFoldDB" id="A0A438H0I0"/>
<reference evidence="1 2" key="1">
    <citation type="journal article" date="2018" name="PLoS Genet.">
        <title>Population sequencing reveals clonal diversity and ancestral inbreeding in the grapevine cultivar Chardonnay.</title>
        <authorList>
            <person name="Roach M.J."/>
            <person name="Johnson D.L."/>
            <person name="Bohlmann J."/>
            <person name="van Vuuren H.J."/>
            <person name="Jones S.J."/>
            <person name="Pretorius I.S."/>
            <person name="Schmidt S.A."/>
            <person name="Borneman A.R."/>
        </authorList>
    </citation>
    <scope>NUCLEOTIDE SEQUENCE [LARGE SCALE GENOMIC DNA]</scope>
    <source>
        <strain evidence="2">cv. Chardonnay</strain>
        <tissue evidence="1">Leaf</tissue>
    </source>
</reference>
<proteinExistence type="predicted"/>
<organism evidence="1 2">
    <name type="scientific">Vitis vinifera</name>
    <name type="common">Grape</name>
    <dbReference type="NCBI Taxonomy" id="29760"/>
    <lineage>
        <taxon>Eukaryota</taxon>
        <taxon>Viridiplantae</taxon>
        <taxon>Streptophyta</taxon>
        <taxon>Embryophyta</taxon>
        <taxon>Tracheophyta</taxon>
        <taxon>Spermatophyta</taxon>
        <taxon>Magnoliopsida</taxon>
        <taxon>eudicotyledons</taxon>
        <taxon>Gunneridae</taxon>
        <taxon>Pentapetalae</taxon>
        <taxon>rosids</taxon>
        <taxon>Vitales</taxon>
        <taxon>Vitaceae</taxon>
        <taxon>Viteae</taxon>
        <taxon>Vitis</taxon>
    </lineage>
</organism>
<gene>
    <name evidence="1" type="ORF">CK203_054334</name>
</gene>
<name>A0A438H0I0_VITVI</name>
<sequence>MLIGEISNNKTIRRLRLQQLQILKNPSEAQTQGSAEEVSHAHGKLEHDYQQFLSECGISKWGYWRGGSHG</sequence>
<comment type="caution">
    <text evidence="1">The sequence shown here is derived from an EMBL/GenBank/DDBJ whole genome shotgun (WGS) entry which is preliminary data.</text>
</comment>
<dbReference type="Proteomes" id="UP000288805">
    <property type="component" value="Unassembled WGS sequence"/>
</dbReference>
<protein>
    <submittedName>
        <fullName evidence="1">Uncharacterized protein</fullName>
    </submittedName>
</protein>
<evidence type="ECO:0000313" key="2">
    <source>
        <dbReference type="Proteomes" id="UP000288805"/>
    </source>
</evidence>